<dbReference type="SUPFAM" id="SSF53474">
    <property type="entry name" value="alpha/beta-Hydrolases"/>
    <property type="match status" value="1"/>
</dbReference>
<feature type="domain" description="AB hydrolase-1" evidence="3">
    <location>
        <begin position="121"/>
        <end position="269"/>
    </location>
</feature>
<accession>A0A0A1TMS5</accession>
<dbReference type="Pfam" id="PF08386">
    <property type="entry name" value="Abhydrolase_4"/>
    <property type="match status" value="1"/>
</dbReference>
<dbReference type="InterPro" id="IPR029058">
    <property type="entry name" value="AB_hydrolase_fold"/>
</dbReference>
<comment type="similarity">
    <text evidence="1">Belongs to the peptidase S33 family.</text>
</comment>
<dbReference type="AlphaFoldDB" id="A0A0A1TMS5"/>
<dbReference type="InterPro" id="IPR051601">
    <property type="entry name" value="Serine_prot/Carboxylest_S33"/>
</dbReference>
<evidence type="ECO:0008006" key="7">
    <source>
        <dbReference type="Google" id="ProtNLM"/>
    </source>
</evidence>
<dbReference type="InterPro" id="IPR000073">
    <property type="entry name" value="AB_hydrolase_1"/>
</dbReference>
<dbReference type="PANTHER" id="PTHR43248">
    <property type="entry name" value="2-SUCCINYL-6-HYDROXY-2,4-CYCLOHEXADIENE-1-CARBOXYLATE SYNTHASE"/>
    <property type="match status" value="1"/>
</dbReference>
<organism evidence="5 6">
    <name type="scientific">[Torrubiella] hemipterigena</name>
    <dbReference type="NCBI Taxonomy" id="1531966"/>
    <lineage>
        <taxon>Eukaryota</taxon>
        <taxon>Fungi</taxon>
        <taxon>Dikarya</taxon>
        <taxon>Ascomycota</taxon>
        <taxon>Pezizomycotina</taxon>
        <taxon>Sordariomycetes</taxon>
        <taxon>Hypocreomycetidae</taxon>
        <taxon>Hypocreales</taxon>
        <taxon>Clavicipitaceae</taxon>
        <taxon>Clavicipitaceae incertae sedis</taxon>
        <taxon>'Torrubiella' clade</taxon>
    </lineage>
</organism>
<dbReference type="STRING" id="1531966.A0A0A1TMS5"/>
<keyword evidence="6" id="KW-1185">Reference proteome</keyword>
<dbReference type="Pfam" id="PF00561">
    <property type="entry name" value="Abhydrolase_1"/>
    <property type="match status" value="1"/>
</dbReference>
<keyword evidence="2" id="KW-0378">Hydrolase</keyword>
<dbReference type="GO" id="GO:0016787">
    <property type="term" value="F:hydrolase activity"/>
    <property type="evidence" value="ECO:0007669"/>
    <property type="project" value="UniProtKB-KW"/>
</dbReference>
<gene>
    <name evidence="5" type="ORF">VHEMI08201</name>
</gene>
<evidence type="ECO:0000256" key="2">
    <source>
        <dbReference type="ARBA" id="ARBA00022801"/>
    </source>
</evidence>
<feature type="domain" description="Peptidase S33 tripeptidyl aminopeptidase-like C-terminal" evidence="4">
    <location>
        <begin position="450"/>
        <end position="537"/>
    </location>
</feature>
<dbReference type="OrthoDB" id="425534at2759"/>
<proteinExistence type="inferred from homology"/>
<evidence type="ECO:0000256" key="1">
    <source>
        <dbReference type="ARBA" id="ARBA00010088"/>
    </source>
</evidence>
<dbReference type="Gene3D" id="3.40.50.1820">
    <property type="entry name" value="alpha/beta hydrolase"/>
    <property type="match status" value="1"/>
</dbReference>
<evidence type="ECO:0000313" key="6">
    <source>
        <dbReference type="Proteomes" id="UP000039046"/>
    </source>
</evidence>
<dbReference type="PANTHER" id="PTHR43248:SF25">
    <property type="entry name" value="AB HYDROLASE-1 DOMAIN-CONTAINING PROTEIN-RELATED"/>
    <property type="match status" value="1"/>
</dbReference>
<evidence type="ECO:0000259" key="4">
    <source>
        <dbReference type="Pfam" id="PF08386"/>
    </source>
</evidence>
<dbReference type="InterPro" id="IPR013595">
    <property type="entry name" value="Pept_S33_TAP-like_C"/>
</dbReference>
<evidence type="ECO:0000259" key="3">
    <source>
        <dbReference type="Pfam" id="PF00561"/>
    </source>
</evidence>
<evidence type="ECO:0000313" key="5">
    <source>
        <dbReference type="EMBL" id="CEJ92555.1"/>
    </source>
</evidence>
<sequence length="547" mass="61448">MDLHTLPEKNANVYGQGHLRHNTRRSTPAWRTVGLLVLCAFGVRELVHKVSHTWMSRFRVNGLAYSGENIRWTPCGEVNNHEVECSTIRVPMDQFSTTNSGDQVFNIPLFRLRGNNAKESILLNPGGPGASGYEFVFNYGKELQDIVGEDFHLLSFDPRGVNSSTPLASCYPDEETRQQLGTVRKSDAIRDSPELYAWSTNFVRACRDSLGEHGKYLNTPQTAADMNSILEAIGQRDMLYWGFSYGTTLGQVYATLYPEKSKRILIDGVADQRGWFEEQLDSTMFIDTDTVHAGFYDECVKAGKACPLSKHGKTGPELADKVATTINKLRNSPLSVYIDTHTHGILDDSKLWNDGIFRELYTPKTWPRLASSLAELLEGNATSAFLNYGRGDLFHPQGEAFRVIALNDAATGPEHWPQERKELLRLLLPWFDQHRFATASPQLTYYLKQQWDMPKSHEYKPVQHVETAHPLLILSMTYDPVCPLKAAEIAAKMFEGSRIVEVQGYGHCSLAMPSACAAKHIRAYFSHGTMPEEGVKCEINAEYFPSA</sequence>
<protein>
    <recommendedName>
        <fullName evidence="7">AB hydrolase-1 domain-containing protein</fullName>
    </recommendedName>
</protein>
<dbReference type="EMBL" id="CDHN01000004">
    <property type="protein sequence ID" value="CEJ92555.1"/>
    <property type="molecule type" value="Genomic_DNA"/>
</dbReference>
<dbReference type="Proteomes" id="UP000039046">
    <property type="component" value="Unassembled WGS sequence"/>
</dbReference>
<name>A0A0A1TMS5_9HYPO</name>
<dbReference type="HOGENOM" id="CLU_013364_5_2_1"/>
<reference evidence="5 6" key="1">
    <citation type="journal article" date="2015" name="Genome Announc.">
        <title>Draft Genome Sequence and Gene Annotation of the Entomopathogenic Fungus Verticillium hemipterigenum.</title>
        <authorList>
            <person name="Horn F."/>
            <person name="Habel A."/>
            <person name="Scharf D.H."/>
            <person name="Dworschak J."/>
            <person name="Brakhage A.A."/>
            <person name="Guthke R."/>
            <person name="Hertweck C."/>
            <person name="Linde J."/>
        </authorList>
    </citation>
    <scope>NUCLEOTIDE SEQUENCE [LARGE SCALE GENOMIC DNA]</scope>
</reference>